<accession>A0A6I4IV81</accession>
<feature type="compositionally biased region" description="Polar residues" evidence="1">
    <location>
        <begin position="132"/>
        <end position="145"/>
    </location>
</feature>
<feature type="region of interest" description="Disordered" evidence="1">
    <location>
        <begin position="132"/>
        <end position="167"/>
    </location>
</feature>
<name>A0A6I4IV81_9FLAO</name>
<dbReference type="RefSeq" id="WP_140999261.1">
    <property type="nucleotide sequence ID" value="NZ_VDCZ01000016.1"/>
</dbReference>
<evidence type="ECO:0000313" key="2">
    <source>
        <dbReference type="EMBL" id="MVO10842.1"/>
    </source>
</evidence>
<gene>
    <name evidence="2" type="ORF">GOQ30_16850</name>
</gene>
<keyword evidence="3" id="KW-1185">Reference proteome</keyword>
<reference evidence="3" key="1">
    <citation type="submission" date="2019-05" db="EMBL/GenBank/DDBJ databases">
        <title>Flavobacterium profundi sp. nov., isolated from a deep-sea seamount.</title>
        <authorList>
            <person name="Zhang D.-C."/>
        </authorList>
    </citation>
    <scope>NUCLEOTIDE SEQUENCE [LARGE SCALE GENOMIC DNA]</scope>
    <source>
        <strain evidence="3">TP390</strain>
    </source>
</reference>
<comment type="caution">
    <text evidence="2">The sequence shown here is derived from an EMBL/GenBank/DDBJ whole genome shotgun (WGS) entry which is preliminary data.</text>
</comment>
<proteinExistence type="predicted"/>
<evidence type="ECO:0000256" key="1">
    <source>
        <dbReference type="SAM" id="MobiDB-lite"/>
    </source>
</evidence>
<dbReference type="Proteomes" id="UP000431264">
    <property type="component" value="Unassembled WGS sequence"/>
</dbReference>
<organism evidence="2 3">
    <name type="scientific">Flavobacterium profundi</name>
    <dbReference type="NCBI Taxonomy" id="1774945"/>
    <lineage>
        <taxon>Bacteria</taxon>
        <taxon>Pseudomonadati</taxon>
        <taxon>Bacteroidota</taxon>
        <taxon>Flavobacteriia</taxon>
        <taxon>Flavobacteriales</taxon>
        <taxon>Flavobacteriaceae</taxon>
        <taxon>Flavobacterium</taxon>
    </lineage>
</organism>
<dbReference type="OrthoDB" id="1440507at2"/>
<dbReference type="EMBL" id="WQLW01000016">
    <property type="protein sequence ID" value="MVO10842.1"/>
    <property type="molecule type" value="Genomic_DNA"/>
</dbReference>
<evidence type="ECO:0000313" key="3">
    <source>
        <dbReference type="Proteomes" id="UP000431264"/>
    </source>
</evidence>
<protein>
    <recommendedName>
        <fullName evidence="4">Lipoprotein</fullName>
    </recommendedName>
</protein>
<evidence type="ECO:0008006" key="4">
    <source>
        <dbReference type="Google" id="ProtNLM"/>
    </source>
</evidence>
<sequence>MKKNFRPILLAIALILTSCEKNDEVTNNESSNFSKPKQLISNDFAKSLNDNYITERMSNIQLRDGSDDANAVWFSIEELENYIAYVKKEGEEKNLEIDGIRFYYGVYPNNYESSEKAGKTTIFLTPTKINQTTESRNSLDSSDATEISPMNFGGMGHPPKMEYGNQN</sequence>
<dbReference type="AlphaFoldDB" id="A0A6I4IV81"/>
<dbReference type="PROSITE" id="PS51257">
    <property type="entry name" value="PROKAR_LIPOPROTEIN"/>
    <property type="match status" value="1"/>
</dbReference>